<proteinExistence type="inferred from homology"/>
<dbReference type="SUPFAM" id="SSF50978">
    <property type="entry name" value="WD40 repeat-like"/>
    <property type="match status" value="1"/>
</dbReference>
<dbReference type="GO" id="GO:0034045">
    <property type="term" value="C:phagophore assembly site membrane"/>
    <property type="evidence" value="ECO:0007669"/>
    <property type="project" value="TreeGrafter"/>
</dbReference>
<feature type="compositionally biased region" description="Low complexity" evidence="6">
    <location>
        <begin position="280"/>
        <end position="291"/>
    </location>
</feature>
<evidence type="ECO:0000313" key="8">
    <source>
        <dbReference type="EMBL" id="KAF8778573.1"/>
    </source>
</evidence>
<dbReference type="GO" id="GO:0000045">
    <property type="term" value="P:autophagosome assembly"/>
    <property type="evidence" value="ECO:0007669"/>
    <property type="project" value="InterPro"/>
</dbReference>
<dbReference type="Pfam" id="PF08614">
    <property type="entry name" value="ATG16"/>
    <property type="match status" value="1"/>
</dbReference>
<dbReference type="InterPro" id="IPR020472">
    <property type="entry name" value="WD40_PAC1"/>
</dbReference>
<evidence type="ECO:0000256" key="5">
    <source>
        <dbReference type="SAM" id="Coils"/>
    </source>
</evidence>
<evidence type="ECO:0000313" key="9">
    <source>
        <dbReference type="Proteomes" id="UP000807504"/>
    </source>
</evidence>
<keyword evidence="3" id="KW-0677">Repeat</keyword>
<evidence type="ECO:0000259" key="7">
    <source>
        <dbReference type="Pfam" id="PF08614"/>
    </source>
</evidence>
<dbReference type="InterPro" id="IPR001680">
    <property type="entry name" value="WD40_rpt"/>
</dbReference>
<dbReference type="AlphaFoldDB" id="A0A8T0ERL4"/>
<dbReference type="Proteomes" id="UP000807504">
    <property type="component" value="Unassembled WGS sequence"/>
</dbReference>
<dbReference type="InterPro" id="IPR013923">
    <property type="entry name" value="Autophagy-rel_prot_16_dom"/>
</dbReference>
<comment type="similarity">
    <text evidence="1">Belongs to the WD repeat ATG16 family.</text>
</comment>
<dbReference type="OMA" id="IIHLYSA"/>
<dbReference type="SMART" id="SM00320">
    <property type="entry name" value="WD40"/>
    <property type="match status" value="7"/>
</dbReference>
<dbReference type="OrthoDB" id="6262491at2759"/>
<evidence type="ECO:0000256" key="6">
    <source>
        <dbReference type="SAM" id="MobiDB-lite"/>
    </source>
</evidence>
<dbReference type="Gene3D" id="2.130.10.10">
    <property type="entry name" value="YVTN repeat-like/Quinoprotein amine dehydrogenase"/>
    <property type="match status" value="3"/>
</dbReference>
<dbReference type="PROSITE" id="PS50082">
    <property type="entry name" value="WD_REPEATS_2"/>
    <property type="match status" value="4"/>
</dbReference>
<keyword evidence="2 4" id="KW-0853">WD repeat</keyword>
<sequence length="596" mass="66801">MENSYKTSVLKLLKARNVTERSFEETIKYANKLLEKLDYLQKANAHKNFQTFVSDQDSPGVADHFGDPGQRANCENLQKSLAESHAKISKLAEQVINLKDTLDTKNLLVTKQSSELDKFQVELRSSQELVRNLKSELTCLKNALQSKSDDYTVLNISHSCIENKKNELEIENRKLRSQLSKYEGEREVFLRTESEKNFLQTENKKLKAQIEEFQELKERCLNVESQLNDLEIENKKLKSQITMLKETREHSLRSGSVESIGSADGGNSKKVARTAKVEGSLSSSRPSSSKTTHVHSKSPFPDKRTISFVAHDSEVNALMWYPDPTYLITAGADRRLKLWEISESDAKLLNSARDCNSSILSIDIDNKASTVLCASSDFSSRLWDISGFKLGHTLTGHSGKVMSAKFVKESDNIITGSLDKTVKLWGKNKTLCTLTFSSESPVNDVVSRDSSTIISGHADRKIRFWDIRAKKPTKTIDTSGAVTSLDVSKHLLLASEQGGGLKLFDLRTFKELMSMIEANFKIVCSWTRAKFSPDIKYCCCGSDNGSVFIWNCGTGALERELKGHDSTVISCSWSICGSYLATCETNRKCIIWSKLK</sequence>
<name>A0A8T0ERL4_ARGBR</name>
<dbReference type="GO" id="GO:0000421">
    <property type="term" value="C:autophagosome membrane"/>
    <property type="evidence" value="ECO:0007669"/>
    <property type="project" value="TreeGrafter"/>
</dbReference>
<dbReference type="InterPro" id="IPR036322">
    <property type="entry name" value="WD40_repeat_dom_sf"/>
</dbReference>
<keyword evidence="9" id="KW-1185">Reference proteome</keyword>
<dbReference type="InterPro" id="IPR019775">
    <property type="entry name" value="WD40_repeat_CS"/>
</dbReference>
<feature type="domain" description="Autophagy-related protein 16" evidence="7">
    <location>
        <begin position="10"/>
        <end position="175"/>
    </location>
</feature>
<accession>A0A8T0ERL4</accession>
<reference evidence="8" key="1">
    <citation type="journal article" date="2020" name="bioRxiv">
        <title>Chromosome-level reference genome of the European wasp spider Argiope bruennichi: a resource for studies on range expansion and evolutionary adaptation.</title>
        <authorList>
            <person name="Sheffer M.M."/>
            <person name="Hoppe A."/>
            <person name="Krehenwinkel H."/>
            <person name="Uhl G."/>
            <person name="Kuss A.W."/>
            <person name="Jensen L."/>
            <person name="Jensen C."/>
            <person name="Gillespie R.G."/>
            <person name="Hoff K.J."/>
            <person name="Prost S."/>
        </authorList>
    </citation>
    <scope>NUCLEOTIDE SEQUENCE</scope>
</reference>
<feature type="repeat" description="WD" evidence="4">
    <location>
        <begin position="447"/>
        <end position="475"/>
    </location>
</feature>
<comment type="caution">
    <text evidence="8">The sequence shown here is derived from an EMBL/GenBank/DDBJ whole genome shotgun (WGS) entry which is preliminary data.</text>
</comment>
<dbReference type="PANTHER" id="PTHR19878:SF8">
    <property type="entry name" value="AUTOPHAGY-RELATED 16, ISOFORM F"/>
    <property type="match status" value="1"/>
</dbReference>
<dbReference type="GO" id="GO:0043495">
    <property type="term" value="F:protein-membrane adaptor activity"/>
    <property type="evidence" value="ECO:0007669"/>
    <property type="project" value="TreeGrafter"/>
</dbReference>
<keyword evidence="5" id="KW-0175">Coiled coil</keyword>
<dbReference type="PANTHER" id="PTHR19878">
    <property type="entry name" value="AUTOPHAGY PROTEIN 16-LIKE"/>
    <property type="match status" value="1"/>
</dbReference>
<reference evidence="8" key="2">
    <citation type="submission" date="2020-06" db="EMBL/GenBank/DDBJ databases">
        <authorList>
            <person name="Sheffer M."/>
        </authorList>
    </citation>
    <scope>NUCLEOTIDE SEQUENCE</scope>
</reference>
<dbReference type="InterPro" id="IPR015943">
    <property type="entry name" value="WD40/YVTN_repeat-like_dom_sf"/>
</dbReference>
<dbReference type="InterPro" id="IPR045160">
    <property type="entry name" value="ATG16"/>
</dbReference>
<evidence type="ECO:0000256" key="4">
    <source>
        <dbReference type="PROSITE-ProRule" id="PRU00221"/>
    </source>
</evidence>
<protein>
    <submittedName>
        <fullName evidence="8">Autophagy-related protein 16-1 like protein</fullName>
    </submittedName>
</protein>
<evidence type="ECO:0000256" key="1">
    <source>
        <dbReference type="ARBA" id="ARBA00009271"/>
    </source>
</evidence>
<evidence type="ECO:0000256" key="2">
    <source>
        <dbReference type="ARBA" id="ARBA00022574"/>
    </source>
</evidence>
<feature type="region of interest" description="Disordered" evidence="6">
    <location>
        <begin position="248"/>
        <end position="299"/>
    </location>
</feature>
<dbReference type="Pfam" id="PF00400">
    <property type="entry name" value="WD40"/>
    <property type="match status" value="5"/>
</dbReference>
<dbReference type="EMBL" id="JABXBU010002072">
    <property type="protein sequence ID" value="KAF8778573.1"/>
    <property type="molecule type" value="Genomic_DNA"/>
</dbReference>
<feature type="repeat" description="WD" evidence="4">
    <location>
        <begin position="308"/>
        <end position="349"/>
    </location>
</feature>
<gene>
    <name evidence="8" type="ORF">HNY73_015279</name>
</gene>
<dbReference type="GO" id="GO:0034274">
    <property type="term" value="C:Atg12-Atg5-Atg16 complex"/>
    <property type="evidence" value="ECO:0007669"/>
    <property type="project" value="TreeGrafter"/>
</dbReference>
<organism evidence="8 9">
    <name type="scientific">Argiope bruennichi</name>
    <name type="common">Wasp spider</name>
    <name type="synonym">Aranea bruennichi</name>
    <dbReference type="NCBI Taxonomy" id="94029"/>
    <lineage>
        <taxon>Eukaryota</taxon>
        <taxon>Metazoa</taxon>
        <taxon>Ecdysozoa</taxon>
        <taxon>Arthropoda</taxon>
        <taxon>Chelicerata</taxon>
        <taxon>Arachnida</taxon>
        <taxon>Araneae</taxon>
        <taxon>Araneomorphae</taxon>
        <taxon>Entelegynae</taxon>
        <taxon>Araneoidea</taxon>
        <taxon>Araneidae</taxon>
        <taxon>Argiope</taxon>
    </lineage>
</organism>
<dbReference type="PROSITE" id="PS00678">
    <property type="entry name" value="WD_REPEATS_1"/>
    <property type="match status" value="1"/>
</dbReference>
<feature type="repeat" description="WD" evidence="4">
    <location>
        <begin position="561"/>
        <end position="596"/>
    </location>
</feature>
<dbReference type="PROSITE" id="PS50294">
    <property type="entry name" value="WD_REPEATS_REGION"/>
    <property type="match status" value="3"/>
</dbReference>
<evidence type="ECO:0000256" key="3">
    <source>
        <dbReference type="ARBA" id="ARBA00022737"/>
    </source>
</evidence>
<dbReference type="PRINTS" id="PR00320">
    <property type="entry name" value="GPROTEINBRPT"/>
</dbReference>
<dbReference type="CDD" id="cd00200">
    <property type="entry name" value="WD40"/>
    <property type="match status" value="1"/>
</dbReference>
<feature type="coiled-coil region" evidence="5">
    <location>
        <begin position="74"/>
        <end position="247"/>
    </location>
</feature>
<feature type="repeat" description="WD" evidence="4">
    <location>
        <begin position="394"/>
        <end position="425"/>
    </location>
</feature>